<dbReference type="InterPro" id="IPR018114">
    <property type="entry name" value="TRYPSIN_HIS"/>
</dbReference>
<proteinExistence type="predicted"/>
<name>A0A2T0MMD8_9ACTN</name>
<protein>
    <recommendedName>
        <fullName evidence="2">Peptidase S1 domain-containing protein</fullName>
    </recommendedName>
</protein>
<reference evidence="3 4" key="1">
    <citation type="submission" date="2018-03" db="EMBL/GenBank/DDBJ databases">
        <title>Genomic Encyclopedia of Type Strains, Phase III (KMG-III): the genomes of soil and plant-associated and newly described type strains.</title>
        <authorList>
            <person name="Whitman W."/>
        </authorList>
    </citation>
    <scope>NUCLEOTIDE SEQUENCE [LARGE SCALE GENOMIC DNA]</scope>
    <source>
        <strain evidence="3 4">CGMCC 4.7104</strain>
    </source>
</reference>
<dbReference type="Gene3D" id="3.30.300.50">
    <property type="match status" value="1"/>
</dbReference>
<dbReference type="InterPro" id="IPR043504">
    <property type="entry name" value="Peptidase_S1_PA_chymotrypsin"/>
</dbReference>
<dbReference type="PROSITE" id="PS00134">
    <property type="entry name" value="TRYPSIN_HIS"/>
    <property type="match status" value="1"/>
</dbReference>
<dbReference type="OrthoDB" id="8781117at2"/>
<feature type="signal peptide" evidence="1">
    <location>
        <begin position="1"/>
        <end position="29"/>
    </location>
</feature>
<dbReference type="SUPFAM" id="SSF50494">
    <property type="entry name" value="Trypsin-like serine proteases"/>
    <property type="match status" value="1"/>
</dbReference>
<dbReference type="GO" id="GO:0004252">
    <property type="term" value="F:serine-type endopeptidase activity"/>
    <property type="evidence" value="ECO:0007669"/>
    <property type="project" value="InterPro"/>
</dbReference>
<dbReference type="AlphaFoldDB" id="A0A2T0MMD8"/>
<evidence type="ECO:0000313" key="3">
    <source>
        <dbReference type="EMBL" id="PRX59008.1"/>
    </source>
</evidence>
<dbReference type="Proteomes" id="UP000238312">
    <property type="component" value="Unassembled WGS sequence"/>
</dbReference>
<accession>A0A2T0MMD8</accession>
<feature type="domain" description="Peptidase S1" evidence="2">
    <location>
        <begin position="244"/>
        <end position="406"/>
    </location>
</feature>
<evidence type="ECO:0000259" key="2">
    <source>
        <dbReference type="Pfam" id="PF00089"/>
    </source>
</evidence>
<comment type="caution">
    <text evidence="3">The sequence shown here is derived from an EMBL/GenBank/DDBJ whole genome shotgun (WGS) entry which is preliminary data.</text>
</comment>
<feature type="chain" id="PRO_5015456430" description="Peptidase S1 domain-containing protein" evidence="1">
    <location>
        <begin position="30"/>
        <end position="421"/>
    </location>
</feature>
<dbReference type="EMBL" id="PVNG01000021">
    <property type="protein sequence ID" value="PRX59008.1"/>
    <property type="molecule type" value="Genomic_DNA"/>
</dbReference>
<dbReference type="Gene3D" id="2.40.10.10">
    <property type="entry name" value="Trypsin-like serine proteases"/>
    <property type="match status" value="2"/>
</dbReference>
<evidence type="ECO:0000256" key="1">
    <source>
        <dbReference type="SAM" id="SignalP"/>
    </source>
</evidence>
<dbReference type="InterPro" id="IPR001254">
    <property type="entry name" value="Trypsin_dom"/>
</dbReference>
<dbReference type="InterPro" id="IPR035070">
    <property type="entry name" value="Streptogrisin_prodomain"/>
</dbReference>
<dbReference type="RefSeq" id="WP_106248566.1">
    <property type="nucleotide sequence ID" value="NZ_PVNG01000021.1"/>
</dbReference>
<keyword evidence="1" id="KW-0732">Signal</keyword>
<dbReference type="CDD" id="cd21112">
    <property type="entry name" value="alphaLP-like"/>
    <property type="match status" value="1"/>
</dbReference>
<organism evidence="3 4">
    <name type="scientific">Nonomuraea fuscirosea</name>
    <dbReference type="NCBI Taxonomy" id="1291556"/>
    <lineage>
        <taxon>Bacteria</taxon>
        <taxon>Bacillati</taxon>
        <taxon>Actinomycetota</taxon>
        <taxon>Actinomycetes</taxon>
        <taxon>Streptosporangiales</taxon>
        <taxon>Streptosporangiaceae</taxon>
        <taxon>Nonomuraea</taxon>
    </lineage>
</organism>
<sequence>MGISKRVPGVLAVLLLSMGGLLAPVPVQAASVAVVDDDPGDLDPEAGETEDGLAVDAESYAKEFGVTTEQARARLTAQNDFGALVEEIEAAHPDTFAGSTVEHEGDFGLRVRFTGDTVPEQAAQIVKGVPGVTLQAGARYSLAQAEKIIDSTGNTLDTHGAVDGVFYDSTNERFVLDMVGAATGDRSREEVITSLRATLPASLPAEIRSAEIRLTPQSAGDGQRGGLRMDTCTSGFSVRNGAGEKGILTAGHCGNTQRYRLYGSSTWVTTSFRRQERNATSDVQWHTRPNMVAYARFHAASTEATRPVTGRVVRSGQNGDYVCHRGKSTGYSCGRVSTISYRPTWRNACDGPTCAATWIRVSGANLKCYPGDSGGPWFNANRAYGIYKGQSSSGTGTAGCNWAVYMAINYISTIDVSLLYA</sequence>
<dbReference type="Pfam" id="PF00089">
    <property type="entry name" value="Trypsin"/>
    <property type="match status" value="1"/>
</dbReference>
<dbReference type="GO" id="GO:0006508">
    <property type="term" value="P:proteolysis"/>
    <property type="evidence" value="ECO:0007669"/>
    <property type="project" value="InterPro"/>
</dbReference>
<keyword evidence="4" id="KW-1185">Reference proteome</keyword>
<gene>
    <name evidence="3" type="ORF">B0I32_121112</name>
</gene>
<dbReference type="InterPro" id="IPR009003">
    <property type="entry name" value="Peptidase_S1_PA"/>
</dbReference>
<evidence type="ECO:0000313" key="4">
    <source>
        <dbReference type="Proteomes" id="UP000238312"/>
    </source>
</evidence>